<dbReference type="Proteomes" id="UP000324222">
    <property type="component" value="Unassembled WGS sequence"/>
</dbReference>
<gene>
    <name evidence="1" type="ORF">E2C01_001927</name>
</gene>
<sequence>MLKQPTLPVKAALITSHDRPYELRQRLGKSMATQTVSTHVGINDNRLSGACRYSSGQSVHASPTCSRFLRLVDKCVPEKIWGM</sequence>
<keyword evidence="2" id="KW-1185">Reference proteome</keyword>
<evidence type="ECO:0000313" key="1">
    <source>
        <dbReference type="EMBL" id="MPC09319.1"/>
    </source>
</evidence>
<organism evidence="1 2">
    <name type="scientific">Portunus trituberculatus</name>
    <name type="common">Swimming crab</name>
    <name type="synonym">Neptunus trituberculatus</name>
    <dbReference type="NCBI Taxonomy" id="210409"/>
    <lineage>
        <taxon>Eukaryota</taxon>
        <taxon>Metazoa</taxon>
        <taxon>Ecdysozoa</taxon>
        <taxon>Arthropoda</taxon>
        <taxon>Crustacea</taxon>
        <taxon>Multicrustacea</taxon>
        <taxon>Malacostraca</taxon>
        <taxon>Eumalacostraca</taxon>
        <taxon>Eucarida</taxon>
        <taxon>Decapoda</taxon>
        <taxon>Pleocyemata</taxon>
        <taxon>Brachyura</taxon>
        <taxon>Eubrachyura</taxon>
        <taxon>Portunoidea</taxon>
        <taxon>Portunidae</taxon>
        <taxon>Portuninae</taxon>
        <taxon>Portunus</taxon>
    </lineage>
</organism>
<comment type="caution">
    <text evidence="1">The sequence shown here is derived from an EMBL/GenBank/DDBJ whole genome shotgun (WGS) entry which is preliminary data.</text>
</comment>
<dbReference type="AlphaFoldDB" id="A0A5B7CII4"/>
<dbReference type="EMBL" id="VSRR010000064">
    <property type="protein sequence ID" value="MPC09319.1"/>
    <property type="molecule type" value="Genomic_DNA"/>
</dbReference>
<name>A0A5B7CII4_PORTR</name>
<reference evidence="1 2" key="1">
    <citation type="submission" date="2019-05" db="EMBL/GenBank/DDBJ databases">
        <title>Another draft genome of Portunus trituberculatus and its Hox gene families provides insights of decapod evolution.</title>
        <authorList>
            <person name="Jeong J.-H."/>
            <person name="Song I."/>
            <person name="Kim S."/>
            <person name="Choi T."/>
            <person name="Kim D."/>
            <person name="Ryu S."/>
            <person name="Kim W."/>
        </authorList>
    </citation>
    <scope>NUCLEOTIDE SEQUENCE [LARGE SCALE GENOMIC DNA]</scope>
    <source>
        <tissue evidence="1">Muscle</tissue>
    </source>
</reference>
<accession>A0A5B7CII4</accession>
<proteinExistence type="predicted"/>
<protein>
    <submittedName>
        <fullName evidence="1">Uncharacterized protein</fullName>
    </submittedName>
</protein>
<evidence type="ECO:0000313" key="2">
    <source>
        <dbReference type="Proteomes" id="UP000324222"/>
    </source>
</evidence>